<name>A0AAN9F614_CROPI</name>
<sequence>MMTTLHLSRYQKSIVLTVKACWWGVEKLRSLRVSFSILARKSAQALPSSRVCSYRTKSLKPIRMPKTVLNFPNKPAGLVLSGSGSGSGGKSLGNTMQHHTASLTTTTMSFSF</sequence>
<dbReference type="Proteomes" id="UP001372338">
    <property type="component" value="Unassembled WGS sequence"/>
</dbReference>
<dbReference type="AlphaFoldDB" id="A0AAN9F614"/>
<comment type="caution">
    <text evidence="1">The sequence shown here is derived from an EMBL/GenBank/DDBJ whole genome shotgun (WGS) entry which is preliminary data.</text>
</comment>
<dbReference type="EMBL" id="JAYWIO010000004">
    <property type="protein sequence ID" value="KAK7270527.1"/>
    <property type="molecule type" value="Genomic_DNA"/>
</dbReference>
<proteinExistence type="predicted"/>
<gene>
    <name evidence="1" type="ORF">RIF29_23739</name>
</gene>
<keyword evidence="2" id="KW-1185">Reference proteome</keyword>
<accession>A0AAN9F614</accession>
<protein>
    <submittedName>
        <fullName evidence="1">Uncharacterized protein</fullName>
    </submittedName>
</protein>
<evidence type="ECO:0000313" key="2">
    <source>
        <dbReference type="Proteomes" id="UP001372338"/>
    </source>
</evidence>
<reference evidence="1 2" key="1">
    <citation type="submission" date="2024-01" db="EMBL/GenBank/DDBJ databases">
        <title>The genomes of 5 underutilized Papilionoideae crops provide insights into root nodulation and disease resistanc.</title>
        <authorList>
            <person name="Yuan L."/>
        </authorList>
    </citation>
    <scope>NUCLEOTIDE SEQUENCE [LARGE SCALE GENOMIC DNA]</scope>
    <source>
        <strain evidence="1">ZHUSHIDOU_FW_LH</strain>
        <tissue evidence="1">Leaf</tissue>
    </source>
</reference>
<organism evidence="1 2">
    <name type="scientific">Crotalaria pallida</name>
    <name type="common">Smooth rattlebox</name>
    <name type="synonym">Crotalaria striata</name>
    <dbReference type="NCBI Taxonomy" id="3830"/>
    <lineage>
        <taxon>Eukaryota</taxon>
        <taxon>Viridiplantae</taxon>
        <taxon>Streptophyta</taxon>
        <taxon>Embryophyta</taxon>
        <taxon>Tracheophyta</taxon>
        <taxon>Spermatophyta</taxon>
        <taxon>Magnoliopsida</taxon>
        <taxon>eudicotyledons</taxon>
        <taxon>Gunneridae</taxon>
        <taxon>Pentapetalae</taxon>
        <taxon>rosids</taxon>
        <taxon>fabids</taxon>
        <taxon>Fabales</taxon>
        <taxon>Fabaceae</taxon>
        <taxon>Papilionoideae</taxon>
        <taxon>50 kb inversion clade</taxon>
        <taxon>genistoids sensu lato</taxon>
        <taxon>core genistoids</taxon>
        <taxon>Crotalarieae</taxon>
        <taxon>Crotalaria</taxon>
    </lineage>
</organism>
<evidence type="ECO:0000313" key="1">
    <source>
        <dbReference type="EMBL" id="KAK7270527.1"/>
    </source>
</evidence>